<reference evidence="2" key="1">
    <citation type="submission" date="2023-04" db="EMBL/GenBank/DDBJ databases">
        <authorList>
            <consortium name="ELIXIR-Norway"/>
        </authorList>
    </citation>
    <scope>NUCLEOTIDE SEQUENCE [LARGE SCALE GENOMIC DNA]</scope>
</reference>
<evidence type="ECO:0000313" key="2">
    <source>
        <dbReference type="EMBL" id="CAI9152136.1"/>
    </source>
</evidence>
<keyword evidence="3" id="KW-1185">Reference proteome</keyword>
<evidence type="ECO:0000313" key="3">
    <source>
        <dbReference type="Proteomes" id="UP001176941"/>
    </source>
</evidence>
<name>A0ABN8XVI0_RANTA</name>
<organism evidence="2 3">
    <name type="scientific">Rangifer tarandus platyrhynchus</name>
    <name type="common">Svalbard reindeer</name>
    <dbReference type="NCBI Taxonomy" id="3082113"/>
    <lineage>
        <taxon>Eukaryota</taxon>
        <taxon>Metazoa</taxon>
        <taxon>Chordata</taxon>
        <taxon>Craniata</taxon>
        <taxon>Vertebrata</taxon>
        <taxon>Euteleostomi</taxon>
        <taxon>Mammalia</taxon>
        <taxon>Eutheria</taxon>
        <taxon>Laurasiatheria</taxon>
        <taxon>Artiodactyla</taxon>
        <taxon>Ruminantia</taxon>
        <taxon>Pecora</taxon>
        <taxon>Cervidae</taxon>
        <taxon>Odocoileinae</taxon>
        <taxon>Rangifer</taxon>
    </lineage>
</organism>
<feature type="compositionally biased region" description="Polar residues" evidence="1">
    <location>
        <begin position="67"/>
        <end position="79"/>
    </location>
</feature>
<sequence length="79" mass="8960">MAARSVLQNVMARHLFCFGFKVEVALHLGLDDSCDFIQKGRKKQSVRSKAAQVPLPNPESGHYTSRAMRQQSKRSQSWL</sequence>
<accession>A0ABN8XVI0</accession>
<gene>
    <name evidence="2" type="ORF">MRATA1EN1_LOCUS1098</name>
</gene>
<evidence type="ECO:0000256" key="1">
    <source>
        <dbReference type="SAM" id="MobiDB-lite"/>
    </source>
</evidence>
<feature type="region of interest" description="Disordered" evidence="1">
    <location>
        <begin position="45"/>
        <end position="79"/>
    </location>
</feature>
<proteinExistence type="predicted"/>
<protein>
    <submittedName>
        <fullName evidence="2">Uncharacterized protein</fullName>
    </submittedName>
</protein>
<dbReference type="EMBL" id="OX459937">
    <property type="protein sequence ID" value="CAI9152136.1"/>
    <property type="molecule type" value="Genomic_DNA"/>
</dbReference>
<dbReference type="Proteomes" id="UP001176941">
    <property type="component" value="Chromosome 1"/>
</dbReference>